<keyword evidence="6" id="KW-1278">Translocase</keyword>
<dbReference type="InterPro" id="IPR027417">
    <property type="entry name" value="P-loop_NTPase"/>
</dbReference>
<evidence type="ECO:0000256" key="5">
    <source>
        <dbReference type="ARBA" id="ARBA00022840"/>
    </source>
</evidence>
<dbReference type="AlphaFoldDB" id="A0A0G0IEN2"/>
<dbReference type="SUPFAM" id="SSF52540">
    <property type="entry name" value="P-loop containing nucleoside triphosphate hydrolases"/>
    <property type="match status" value="1"/>
</dbReference>
<evidence type="ECO:0000256" key="3">
    <source>
        <dbReference type="ARBA" id="ARBA00022448"/>
    </source>
</evidence>
<dbReference type="GO" id="GO:0005524">
    <property type="term" value="F:ATP binding"/>
    <property type="evidence" value="ECO:0007669"/>
    <property type="project" value="UniProtKB-KW"/>
</dbReference>
<keyword evidence="10" id="KW-0066">ATP synthesis</keyword>
<accession>A0A0G0IEN2</accession>
<comment type="similarity">
    <text evidence="2">Belongs to the ATPase alpha/beta chains family.</text>
</comment>
<evidence type="ECO:0000256" key="4">
    <source>
        <dbReference type="ARBA" id="ARBA00022741"/>
    </source>
</evidence>
<keyword evidence="7" id="KW-0406">Ion transport</keyword>
<protein>
    <submittedName>
        <fullName evidence="13">ATP synthase beta chain</fullName>
    </submittedName>
</protein>
<dbReference type="InterPro" id="IPR003593">
    <property type="entry name" value="AAA+_ATPase"/>
</dbReference>
<evidence type="ECO:0000256" key="1">
    <source>
        <dbReference type="ARBA" id="ARBA00004370"/>
    </source>
</evidence>
<evidence type="ECO:0000256" key="8">
    <source>
        <dbReference type="ARBA" id="ARBA00023136"/>
    </source>
</evidence>
<dbReference type="Gene3D" id="2.40.10.170">
    <property type="match status" value="1"/>
</dbReference>
<name>A0A0G0IEN2_9BACT</name>
<feature type="domain" description="AAA+ ATPase" evidence="12">
    <location>
        <begin position="143"/>
        <end position="351"/>
    </location>
</feature>
<dbReference type="PANTHER" id="PTHR15184:SF71">
    <property type="entry name" value="ATP SYNTHASE SUBUNIT BETA, MITOCHONDRIAL"/>
    <property type="match status" value="1"/>
</dbReference>
<dbReference type="InterPro" id="IPR024034">
    <property type="entry name" value="ATPase_F1/V1_b/a_C"/>
</dbReference>
<dbReference type="InterPro" id="IPR036121">
    <property type="entry name" value="ATPase_F1/V1/A1_a/bsu_N_sf"/>
</dbReference>
<keyword evidence="5" id="KW-0067">ATP-binding</keyword>
<dbReference type="Proteomes" id="UP000034448">
    <property type="component" value="Unassembled WGS sequence"/>
</dbReference>
<gene>
    <name evidence="13" type="ORF">US28_C0034G0004</name>
</gene>
<evidence type="ECO:0000256" key="2">
    <source>
        <dbReference type="ARBA" id="ARBA00008936"/>
    </source>
</evidence>
<dbReference type="SUPFAM" id="SSF50615">
    <property type="entry name" value="N-terminal domain of alpha and beta subunits of F1 ATP synthase"/>
    <property type="match status" value="1"/>
</dbReference>
<evidence type="ECO:0000256" key="6">
    <source>
        <dbReference type="ARBA" id="ARBA00022967"/>
    </source>
</evidence>
<evidence type="ECO:0000256" key="10">
    <source>
        <dbReference type="ARBA" id="ARBA00023310"/>
    </source>
</evidence>
<dbReference type="PATRIC" id="fig|1618417.4.peg.1067"/>
<dbReference type="InterPro" id="IPR050053">
    <property type="entry name" value="ATPase_alpha/beta_chains"/>
</dbReference>
<dbReference type="InterPro" id="IPR055190">
    <property type="entry name" value="ATP-synt_VA_C"/>
</dbReference>
<evidence type="ECO:0000259" key="12">
    <source>
        <dbReference type="SMART" id="SM00382"/>
    </source>
</evidence>
<dbReference type="SMART" id="SM00382">
    <property type="entry name" value="AAA"/>
    <property type="match status" value="1"/>
</dbReference>
<evidence type="ECO:0000256" key="9">
    <source>
        <dbReference type="ARBA" id="ARBA00023196"/>
    </source>
</evidence>
<dbReference type="Pfam" id="PF22919">
    <property type="entry name" value="ATP-synt_VA_C"/>
    <property type="match status" value="1"/>
</dbReference>
<dbReference type="Gene3D" id="3.40.50.300">
    <property type="entry name" value="P-loop containing nucleotide triphosphate hydrolases"/>
    <property type="match status" value="1"/>
</dbReference>
<evidence type="ECO:0000256" key="7">
    <source>
        <dbReference type="ARBA" id="ARBA00023065"/>
    </source>
</evidence>
<comment type="subcellular location">
    <subcellularLocation>
        <location evidence="1">Membrane</location>
    </subcellularLocation>
</comment>
<keyword evidence="9" id="KW-0139">CF(1)</keyword>
<dbReference type="EMBL" id="LBSJ01000034">
    <property type="protein sequence ID" value="KKQ14531.1"/>
    <property type="molecule type" value="Genomic_DNA"/>
</dbReference>
<sequence length="482" mass="52515">MNDNYVGKVKAVSGQIVIVESENQTLPNIGDILTSREDSSIQLEVYSYAKSEIYCLSLTEVSKVYRNMPIYNTGTQINIPVGSPTLGRVMNLYGEEEDGKGPIKSTVKMPIYDRAPVFNTLQAHSEILETGIKVIDFVAPFLKGGKIGLIGGAGVGKTVLITELIHNISGSNERSSSSNERSSSSNERSSSSNSNKGVAVFAGIGERVREGEELYKSLEESKTLSKISLIFGQMGENPAIRFRVASAAATLGEYFRDEEKKDVLFFIDNIYRFVQAGNEVSTLLGSIPSEQGYQASLQAELGNIQERLVSTVNGSITAIQTVYIPSDDLSDAGVAAVLSYLDTTITLSRAVSQLGLYPAIDLLQSSSSILSNPGIIGRDHYNLITAVQQILTRYNQLERIVAILGESELSAEDQISYSRAKKLINYMTQPLFVTEAQTGKKGKFVPRQTTIQDIKLLLSGKLDKIEAEKFLYIGSLKEAGLI</sequence>
<organism evidence="13 14">
    <name type="scientific">Candidatus Daviesbacteria bacterium GW2011_GWA1_36_8</name>
    <dbReference type="NCBI Taxonomy" id="1618417"/>
    <lineage>
        <taxon>Bacteria</taxon>
        <taxon>Candidatus Daviesiibacteriota</taxon>
    </lineage>
</organism>
<comment type="caution">
    <text evidence="13">The sequence shown here is derived from an EMBL/GenBank/DDBJ whole genome shotgun (WGS) entry which is preliminary data.</text>
</comment>
<evidence type="ECO:0000313" key="14">
    <source>
        <dbReference type="Proteomes" id="UP000034448"/>
    </source>
</evidence>
<evidence type="ECO:0000313" key="13">
    <source>
        <dbReference type="EMBL" id="KKQ14531.1"/>
    </source>
</evidence>
<dbReference type="Pfam" id="PF00006">
    <property type="entry name" value="ATP-synt_ab"/>
    <property type="match status" value="1"/>
</dbReference>
<reference evidence="13 14" key="1">
    <citation type="journal article" date="2015" name="Nature">
        <title>rRNA introns, odd ribosomes, and small enigmatic genomes across a large radiation of phyla.</title>
        <authorList>
            <person name="Brown C.T."/>
            <person name="Hug L.A."/>
            <person name="Thomas B.C."/>
            <person name="Sharon I."/>
            <person name="Castelle C.J."/>
            <person name="Singh A."/>
            <person name="Wilkins M.J."/>
            <person name="Williams K.H."/>
            <person name="Banfield J.F."/>
        </authorList>
    </citation>
    <scope>NUCLEOTIDE SEQUENCE [LARGE SCALE GENOMIC DNA]</scope>
</reference>
<dbReference type="SUPFAM" id="SSF47917">
    <property type="entry name" value="C-terminal domain of alpha and beta subunits of F1 ATP synthase"/>
    <property type="match status" value="1"/>
</dbReference>
<dbReference type="InterPro" id="IPR000194">
    <property type="entry name" value="ATPase_F1/V1/A1_a/bsu_nucl-bd"/>
</dbReference>
<proteinExistence type="inferred from homology"/>
<dbReference type="Gene3D" id="1.10.1140.10">
    <property type="entry name" value="Bovine Mitochondrial F1-atpase, Atp Synthase Beta Chain, Chain D, domain 3"/>
    <property type="match status" value="1"/>
</dbReference>
<dbReference type="GO" id="GO:0046933">
    <property type="term" value="F:proton-transporting ATP synthase activity, rotational mechanism"/>
    <property type="evidence" value="ECO:0007669"/>
    <property type="project" value="TreeGrafter"/>
</dbReference>
<keyword evidence="4" id="KW-0547">Nucleotide-binding</keyword>
<keyword evidence="3" id="KW-0813">Transport</keyword>
<feature type="compositionally biased region" description="Low complexity" evidence="11">
    <location>
        <begin position="171"/>
        <end position="195"/>
    </location>
</feature>
<dbReference type="GO" id="GO:0045259">
    <property type="term" value="C:proton-transporting ATP synthase complex"/>
    <property type="evidence" value="ECO:0007669"/>
    <property type="project" value="UniProtKB-KW"/>
</dbReference>
<feature type="region of interest" description="Disordered" evidence="11">
    <location>
        <begin position="170"/>
        <end position="196"/>
    </location>
</feature>
<keyword evidence="8" id="KW-0472">Membrane</keyword>
<evidence type="ECO:0000256" key="11">
    <source>
        <dbReference type="SAM" id="MobiDB-lite"/>
    </source>
</evidence>
<dbReference type="PANTHER" id="PTHR15184">
    <property type="entry name" value="ATP SYNTHASE"/>
    <property type="match status" value="1"/>
</dbReference>